<accession>F0SUR3</accession>
<evidence type="ECO:0000256" key="11">
    <source>
        <dbReference type="ARBA" id="ARBA00030399"/>
    </source>
</evidence>
<evidence type="ECO:0000256" key="6">
    <source>
        <dbReference type="ARBA" id="ARBA00022552"/>
    </source>
</evidence>
<feature type="binding site" evidence="14">
    <location>
        <position position="322"/>
    </location>
    <ligand>
        <name>S-adenosyl-L-methionine</name>
        <dbReference type="ChEBI" id="CHEBI:59789"/>
    </ligand>
</feature>
<dbReference type="EC" id="2.1.1.176" evidence="4"/>
<dbReference type="InterPro" id="IPR004573">
    <property type="entry name" value="rRNA_ssu_MeTfrase_B"/>
</dbReference>
<dbReference type="Pfam" id="PF01029">
    <property type="entry name" value="NusB"/>
    <property type="match status" value="1"/>
</dbReference>
<proteinExistence type="inferred from homology"/>
<keyword evidence="17" id="KW-1185">Reference proteome</keyword>
<evidence type="ECO:0000256" key="3">
    <source>
        <dbReference type="ARBA" id="ARBA00007494"/>
    </source>
</evidence>
<dbReference type="NCBIfam" id="TIGR00446">
    <property type="entry name" value="nop2p"/>
    <property type="match status" value="1"/>
</dbReference>
<dbReference type="GO" id="GO:0006355">
    <property type="term" value="P:regulation of DNA-templated transcription"/>
    <property type="evidence" value="ECO:0007669"/>
    <property type="project" value="InterPro"/>
</dbReference>
<reference evidence="16 17" key="1">
    <citation type="journal article" date="2011" name="Stand. Genomic Sci.">
        <title>Complete genome sequence of Syntrophobotulus glycolicus type strain (FlGlyR).</title>
        <authorList>
            <person name="Han C."/>
            <person name="Mwirichia R."/>
            <person name="Chertkov O."/>
            <person name="Held B."/>
            <person name="Lapidus A."/>
            <person name="Nolan M."/>
            <person name="Lucas S."/>
            <person name="Hammon N."/>
            <person name="Deshpande S."/>
            <person name="Cheng J.F."/>
            <person name="Tapia R."/>
            <person name="Goodwin L."/>
            <person name="Pitluck S."/>
            <person name="Huntemann M."/>
            <person name="Liolios K."/>
            <person name="Ivanova N."/>
            <person name="Pagani I."/>
            <person name="Mavromatis K."/>
            <person name="Ovchinikova G."/>
            <person name="Pati A."/>
            <person name="Chen A."/>
            <person name="Palaniappan K."/>
            <person name="Land M."/>
            <person name="Hauser L."/>
            <person name="Brambilla E.M."/>
            <person name="Rohde M."/>
            <person name="Spring S."/>
            <person name="Sikorski J."/>
            <person name="Goker M."/>
            <person name="Woyke T."/>
            <person name="Bristow J."/>
            <person name="Eisen J.A."/>
            <person name="Markowitz V."/>
            <person name="Hugenholtz P."/>
            <person name="Kyrpides N.C."/>
            <person name="Klenk H.P."/>
            <person name="Detter J.C."/>
        </authorList>
    </citation>
    <scope>NUCLEOTIDE SEQUENCE [LARGE SCALE GENOMIC DNA]</scope>
    <source>
        <strain evidence="17">DSM 8271 / FlGlyR</strain>
    </source>
</reference>
<dbReference type="HOGENOM" id="CLU_005316_0_1_9"/>
<evidence type="ECO:0000256" key="2">
    <source>
        <dbReference type="ARBA" id="ARBA00004496"/>
    </source>
</evidence>
<name>F0SUR3_SYNGF</name>
<dbReference type="KEGG" id="sgy:Sgly_2341"/>
<dbReference type="GO" id="GO:0008649">
    <property type="term" value="F:rRNA methyltransferase activity"/>
    <property type="evidence" value="ECO:0007669"/>
    <property type="project" value="InterPro"/>
</dbReference>
<evidence type="ECO:0000256" key="12">
    <source>
        <dbReference type="ARBA" id="ARBA00031088"/>
    </source>
</evidence>
<comment type="catalytic activity">
    <reaction evidence="13">
        <text>cytidine(967) in 16S rRNA + S-adenosyl-L-methionine = 5-methylcytidine(967) in 16S rRNA + S-adenosyl-L-homocysteine + H(+)</text>
        <dbReference type="Rhea" id="RHEA:42748"/>
        <dbReference type="Rhea" id="RHEA-COMP:10219"/>
        <dbReference type="Rhea" id="RHEA-COMP:10220"/>
        <dbReference type="ChEBI" id="CHEBI:15378"/>
        <dbReference type="ChEBI" id="CHEBI:57856"/>
        <dbReference type="ChEBI" id="CHEBI:59789"/>
        <dbReference type="ChEBI" id="CHEBI:74483"/>
        <dbReference type="ChEBI" id="CHEBI:82748"/>
        <dbReference type="EC" id="2.1.1.176"/>
    </reaction>
</comment>
<dbReference type="InterPro" id="IPR029063">
    <property type="entry name" value="SAM-dependent_MTases_sf"/>
</dbReference>
<dbReference type="eggNOG" id="COG0144">
    <property type="taxonomic scope" value="Bacteria"/>
</dbReference>
<evidence type="ECO:0000256" key="7">
    <source>
        <dbReference type="ARBA" id="ARBA00022603"/>
    </source>
</evidence>
<dbReference type="FunFam" id="3.40.50.150:FF:000022">
    <property type="entry name" value="Ribosomal RNA small subunit methyltransferase B"/>
    <property type="match status" value="1"/>
</dbReference>
<dbReference type="InterPro" id="IPR006027">
    <property type="entry name" value="NusB_RsmB_TIM44"/>
</dbReference>
<dbReference type="AlphaFoldDB" id="F0SUR3"/>
<keyword evidence="6" id="KW-0698">rRNA processing</keyword>
<dbReference type="PROSITE" id="PS51686">
    <property type="entry name" value="SAM_MT_RSMB_NOP"/>
    <property type="match status" value="1"/>
</dbReference>
<dbReference type="InterPro" id="IPR018314">
    <property type="entry name" value="RsmB/NOL1/NOP2-like_CS"/>
</dbReference>
<feature type="binding site" evidence="14">
    <location>
        <begin position="271"/>
        <end position="277"/>
    </location>
    <ligand>
        <name>S-adenosyl-L-methionine</name>
        <dbReference type="ChEBI" id="CHEBI:59789"/>
    </ligand>
</feature>
<feature type="active site" description="Nucleophile" evidence="14">
    <location>
        <position position="392"/>
    </location>
</feature>
<dbReference type="Proteomes" id="UP000007488">
    <property type="component" value="Chromosome"/>
</dbReference>
<evidence type="ECO:0000256" key="4">
    <source>
        <dbReference type="ARBA" id="ARBA00012140"/>
    </source>
</evidence>
<dbReference type="SUPFAM" id="SSF53335">
    <property type="entry name" value="S-adenosyl-L-methionine-dependent methyltransferases"/>
    <property type="match status" value="1"/>
</dbReference>
<feature type="domain" description="SAM-dependent MTase RsmB/NOP-type" evidence="15">
    <location>
        <begin position="181"/>
        <end position="459"/>
    </location>
</feature>
<comment type="function">
    <text evidence="1">Specifically methylates the cytosine at position 967 (m5C967) of 16S rRNA.</text>
</comment>
<dbReference type="PRINTS" id="PR02008">
    <property type="entry name" value="RCMTFAMILY"/>
</dbReference>
<dbReference type="SUPFAM" id="SSF48013">
    <property type="entry name" value="NusB-like"/>
    <property type="match status" value="1"/>
</dbReference>
<feature type="binding site" evidence="14">
    <location>
        <position position="339"/>
    </location>
    <ligand>
        <name>S-adenosyl-L-methionine</name>
        <dbReference type="ChEBI" id="CHEBI:59789"/>
    </ligand>
</feature>
<dbReference type="FunFam" id="3.30.70.1170:FF:000003">
    <property type="entry name" value="16S rRNA (Cytosine(967)-C(5))-methyltransferase RsmB"/>
    <property type="match status" value="1"/>
</dbReference>
<dbReference type="InterPro" id="IPR011023">
    <property type="entry name" value="Nop2p"/>
</dbReference>
<evidence type="ECO:0000256" key="13">
    <source>
        <dbReference type="ARBA" id="ARBA00047283"/>
    </source>
</evidence>
<evidence type="ECO:0000313" key="17">
    <source>
        <dbReference type="Proteomes" id="UP000007488"/>
    </source>
</evidence>
<dbReference type="eggNOG" id="COG0781">
    <property type="taxonomic scope" value="Bacteria"/>
</dbReference>
<dbReference type="Gene3D" id="3.40.50.150">
    <property type="entry name" value="Vaccinia Virus protein VP39"/>
    <property type="match status" value="1"/>
</dbReference>
<dbReference type="EMBL" id="CP002547">
    <property type="protein sequence ID" value="ADY56629.1"/>
    <property type="molecule type" value="Genomic_DNA"/>
</dbReference>
<comment type="similarity">
    <text evidence="3 14">Belongs to the class I-like SAM-binding methyltransferase superfamily. RsmB/NOP family.</text>
</comment>
<keyword evidence="10 14" id="KW-0694">RNA-binding</keyword>
<dbReference type="InterPro" id="IPR023267">
    <property type="entry name" value="RCMT"/>
</dbReference>
<dbReference type="CDD" id="cd02440">
    <property type="entry name" value="AdoMet_MTases"/>
    <property type="match status" value="1"/>
</dbReference>
<evidence type="ECO:0000256" key="10">
    <source>
        <dbReference type="ARBA" id="ARBA00022884"/>
    </source>
</evidence>
<evidence type="ECO:0000259" key="15">
    <source>
        <dbReference type="PROSITE" id="PS51686"/>
    </source>
</evidence>
<dbReference type="Gene3D" id="3.30.70.1170">
    <property type="entry name" value="Sun protein, domain 3"/>
    <property type="match status" value="1"/>
</dbReference>
<evidence type="ECO:0000256" key="14">
    <source>
        <dbReference type="PROSITE-ProRule" id="PRU01023"/>
    </source>
</evidence>
<dbReference type="PROSITE" id="PS01153">
    <property type="entry name" value="NOL1_NOP2_SUN"/>
    <property type="match status" value="1"/>
</dbReference>
<dbReference type="InterPro" id="IPR049560">
    <property type="entry name" value="MeTrfase_RsmB-F_NOP2_cat"/>
</dbReference>
<protein>
    <recommendedName>
        <fullName evidence="4">16S rRNA (cytosine(967)-C(5))-methyltransferase</fullName>
        <ecNumber evidence="4">2.1.1.176</ecNumber>
    </recommendedName>
    <alternativeName>
        <fullName evidence="11">16S rRNA m5C967 methyltransferase</fullName>
    </alternativeName>
    <alternativeName>
        <fullName evidence="12">rRNA (cytosine-C(5)-)-methyltransferase RsmB</fullName>
    </alternativeName>
</protein>
<comment type="subcellular location">
    <subcellularLocation>
        <location evidence="2">Cytoplasm</location>
    </subcellularLocation>
</comment>
<dbReference type="GO" id="GO:0003723">
    <property type="term" value="F:RNA binding"/>
    <property type="evidence" value="ECO:0007669"/>
    <property type="project" value="UniProtKB-UniRule"/>
</dbReference>
<evidence type="ECO:0000256" key="1">
    <source>
        <dbReference type="ARBA" id="ARBA00002724"/>
    </source>
</evidence>
<keyword evidence="7 14" id="KW-0489">Methyltransferase</keyword>
<organism evidence="16 17">
    <name type="scientific">Syntrophobotulus glycolicus (strain DSM 8271 / FlGlyR)</name>
    <dbReference type="NCBI Taxonomy" id="645991"/>
    <lineage>
        <taxon>Bacteria</taxon>
        <taxon>Bacillati</taxon>
        <taxon>Bacillota</taxon>
        <taxon>Clostridia</taxon>
        <taxon>Eubacteriales</taxon>
        <taxon>Desulfitobacteriaceae</taxon>
        <taxon>Syntrophobotulus</taxon>
    </lineage>
</organism>
<dbReference type="Pfam" id="PF01189">
    <property type="entry name" value="Methyltr_RsmB-F"/>
    <property type="match status" value="1"/>
</dbReference>
<reference evidence="17" key="2">
    <citation type="submission" date="2011-02" db="EMBL/GenBank/DDBJ databases">
        <title>The complete genome of Syntrophobotulus glycolicus DSM 8271.</title>
        <authorList>
            <person name="Lucas S."/>
            <person name="Copeland A."/>
            <person name="Lapidus A."/>
            <person name="Bruce D."/>
            <person name="Goodwin L."/>
            <person name="Pitluck S."/>
            <person name="Kyrpides N."/>
            <person name="Mavromatis K."/>
            <person name="Pagani I."/>
            <person name="Ivanova N."/>
            <person name="Mikhailova N."/>
            <person name="Chertkov O."/>
            <person name="Held B."/>
            <person name="Detter J.C."/>
            <person name="Tapia R."/>
            <person name="Han C."/>
            <person name="Land M."/>
            <person name="Hauser L."/>
            <person name="Markowitz V."/>
            <person name="Cheng J.-F."/>
            <person name="Hugenholtz P."/>
            <person name="Woyke T."/>
            <person name="Wu D."/>
            <person name="Spring S."/>
            <person name="Schroeder M."/>
            <person name="Brambilla E."/>
            <person name="Klenk H.-P."/>
            <person name="Eisen J.A."/>
        </authorList>
    </citation>
    <scope>NUCLEOTIDE SEQUENCE [LARGE SCALE GENOMIC DNA]</scope>
    <source>
        <strain evidence="17">DSM 8271 / FlGlyR</strain>
    </source>
</reference>
<dbReference type="Gene3D" id="1.10.940.10">
    <property type="entry name" value="NusB-like"/>
    <property type="match status" value="1"/>
</dbReference>
<dbReference type="NCBIfam" id="TIGR00563">
    <property type="entry name" value="rsmB"/>
    <property type="match status" value="1"/>
</dbReference>
<keyword evidence="5" id="KW-0963">Cytoplasm</keyword>
<keyword evidence="9 14" id="KW-0949">S-adenosyl-L-methionine</keyword>
<dbReference type="PANTHER" id="PTHR22807">
    <property type="entry name" value="NOP2 YEAST -RELATED NOL1/NOP2/FMU SUN DOMAIN-CONTAINING"/>
    <property type="match status" value="1"/>
</dbReference>
<evidence type="ECO:0000256" key="5">
    <source>
        <dbReference type="ARBA" id="ARBA00022490"/>
    </source>
</evidence>
<dbReference type="InterPro" id="IPR054728">
    <property type="entry name" value="RsmB-like_ferredoxin"/>
</dbReference>
<dbReference type="GO" id="GO:0005737">
    <property type="term" value="C:cytoplasm"/>
    <property type="evidence" value="ECO:0007669"/>
    <property type="project" value="UniProtKB-SubCell"/>
</dbReference>
<sequence length="461" mass="51401">MNSLGSDRPLSNDHNARRTAVRILTRAEKEKAYVNLLLQRQLRELGDSRDRQLAAALVNGTLKNRLTLDYAIRRHLKTPMSALPHMVRAILRTGAFQLLYMDRIPAAAAVNEAVKSVKAEEPKFAGLVNSVLHRVAEVGWEFPWPDQKKEPARYLAVKYSHPQWLAARWLARWGLEETEKLCISNNLPAPTCIRTNTLKISRENLVSRLENEGIQVTLSAKTPEGLFIEDFGALDELLSYQEGLFTVQDESSQLVAHILGVKPGERVLDVCCAPGGKTTHLAQLMNNQGTIIGNDLYPAKLSLVNELVERLGIGIIQTQAGDAGILEGIEGRFDKVLVDAPCSGLGVIRRRADLRWQKSEQEIKELSEIQKKILLRAADFVAPGGEMVYSTCTIEPEENFEVVKVFRAERPDFSSVSLTGEINFPVTAGDKKQLAKGVFQILPHLYNMDGFFLAKFRRAGL</sequence>
<dbReference type="PANTHER" id="PTHR22807:SF53">
    <property type="entry name" value="RIBOSOMAL RNA SMALL SUBUNIT METHYLTRANSFERASE B-RELATED"/>
    <property type="match status" value="1"/>
</dbReference>
<feature type="binding site" evidence="14">
    <location>
        <position position="295"/>
    </location>
    <ligand>
        <name>S-adenosyl-L-methionine</name>
        <dbReference type="ChEBI" id="CHEBI:59789"/>
    </ligand>
</feature>
<dbReference type="Pfam" id="PF22458">
    <property type="entry name" value="RsmF-B_ferredox"/>
    <property type="match status" value="1"/>
</dbReference>
<keyword evidence="8 14" id="KW-0808">Transferase</keyword>
<dbReference type="InterPro" id="IPR001678">
    <property type="entry name" value="MeTrfase_RsmB-F_NOP2_dom"/>
</dbReference>
<dbReference type="STRING" id="645991.Sgly_2341"/>
<evidence type="ECO:0000256" key="9">
    <source>
        <dbReference type="ARBA" id="ARBA00022691"/>
    </source>
</evidence>
<gene>
    <name evidence="16" type="ordered locus">Sgly_2341</name>
</gene>
<dbReference type="NCBIfam" id="NF011494">
    <property type="entry name" value="PRK14902.1"/>
    <property type="match status" value="1"/>
</dbReference>
<evidence type="ECO:0000313" key="16">
    <source>
        <dbReference type="EMBL" id="ADY56629.1"/>
    </source>
</evidence>
<dbReference type="InterPro" id="IPR035926">
    <property type="entry name" value="NusB-like_sf"/>
</dbReference>
<evidence type="ECO:0000256" key="8">
    <source>
        <dbReference type="ARBA" id="ARBA00022679"/>
    </source>
</evidence>